<evidence type="ECO:0000313" key="3">
    <source>
        <dbReference type="Proteomes" id="UP000316096"/>
    </source>
</evidence>
<accession>A0A543CCH9</accession>
<comment type="caution">
    <text evidence="2">The sequence shown here is derived from an EMBL/GenBank/DDBJ whole genome shotgun (WGS) entry which is preliminary data.</text>
</comment>
<dbReference type="AlphaFoldDB" id="A0A543CCH9"/>
<keyword evidence="3" id="KW-1185">Reference proteome</keyword>
<gene>
    <name evidence="2" type="ORF">FB559_0278</name>
</gene>
<dbReference type="InterPro" id="IPR036291">
    <property type="entry name" value="NAD(P)-bd_dom_sf"/>
</dbReference>
<name>A0A543CCH9_9ACTN</name>
<evidence type="ECO:0000259" key="1">
    <source>
        <dbReference type="Pfam" id="PF01370"/>
    </source>
</evidence>
<dbReference type="OrthoDB" id="9771302at2"/>
<reference evidence="2 3" key="1">
    <citation type="submission" date="2019-06" db="EMBL/GenBank/DDBJ databases">
        <title>Sequencing the genomes of 1000 actinobacteria strains.</title>
        <authorList>
            <person name="Klenk H.-P."/>
        </authorList>
    </citation>
    <scope>NUCLEOTIDE SEQUENCE [LARGE SCALE GENOMIC DNA]</scope>
    <source>
        <strain evidence="2 3">DSM 102200</strain>
    </source>
</reference>
<protein>
    <submittedName>
        <fullName evidence="2">NAD-dependent epimerase/dehydratase family protein</fullName>
    </submittedName>
</protein>
<evidence type="ECO:0000313" key="2">
    <source>
        <dbReference type="EMBL" id="TQL94796.1"/>
    </source>
</evidence>
<dbReference type="EMBL" id="VFOZ01000001">
    <property type="protein sequence ID" value="TQL94796.1"/>
    <property type="molecule type" value="Genomic_DNA"/>
</dbReference>
<proteinExistence type="predicted"/>
<dbReference type="RefSeq" id="WP_141952390.1">
    <property type="nucleotide sequence ID" value="NZ_VFOZ01000001.1"/>
</dbReference>
<feature type="domain" description="NAD-dependent epimerase/dehydratase" evidence="1">
    <location>
        <begin position="4"/>
        <end position="90"/>
    </location>
</feature>
<dbReference type="Gene3D" id="3.40.50.720">
    <property type="entry name" value="NAD(P)-binding Rossmann-like Domain"/>
    <property type="match status" value="1"/>
</dbReference>
<dbReference type="InterPro" id="IPR001509">
    <property type="entry name" value="Epimerase_deHydtase"/>
</dbReference>
<dbReference type="Proteomes" id="UP000316096">
    <property type="component" value="Unassembled WGS sequence"/>
</dbReference>
<dbReference type="Pfam" id="PF01370">
    <property type="entry name" value="Epimerase"/>
    <property type="match status" value="1"/>
</dbReference>
<sequence>MTEILVTGGTGVLGRRLVGRLAGAADVRVLSRGAGEIAGARVLRGDLETGEGLRAAADGAGVIVHAASTGTDIRKPGHDIGATRRLLEAIPGRAMAAYRAGHHLAPAGATGVRGFAEDLRERIGSDGVLRPPYDLRRR</sequence>
<dbReference type="SUPFAM" id="SSF51735">
    <property type="entry name" value="NAD(P)-binding Rossmann-fold domains"/>
    <property type="match status" value="1"/>
</dbReference>
<organism evidence="2 3">
    <name type="scientific">Actinoallomurus bryophytorum</name>
    <dbReference type="NCBI Taxonomy" id="1490222"/>
    <lineage>
        <taxon>Bacteria</taxon>
        <taxon>Bacillati</taxon>
        <taxon>Actinomycetota</taxon>
        <taxon>Actinomycetes</taxon>
        <taxon>Streptosporangiales</taxon>
        <taxon>Thermomonosporaceae</taxon>
        <taxon>Actinoallomurus</taxon>
    </lineage>
</organism>